<protein>
    <recommendedName>
        <fullName evidence="4">DUF2490 domain-containing protein</fullName>
    </recommendedName>
</protein>
<comment type="caution">
    <text evidence="2">The sequence shown here is derived from an EMBL/GenBank/DDBJ whole genome shotgun (WGS) entry which is preliminary data.</text>
</comment>
<evidence type="ECO:0000313" key="3">
    <source>
        <dbReference type="Proteomes" id="UP000622017"/>
    </source>
</evidence>
<feature type="chain" id="PRO_5045558699" description="DUF2490 domain-containing protein" evidence="1">
    <location>
        <begin position="18"/>
        <end position="249"/>
    </location>
</feature>
<evidence type="ECO:0000313" key="2">
    <source>
        <dbReference type="EMBL" id="MBC6609740.1"/>
    </source>
</evidence>
<dbReference type="Proteomes" id="UP000622017">
    <property type="component" value="Unassembled WGS sequence"/>
</dbReference>
<keyword evidence="1" id="KW-0732">Signal</keyword>
<sequence length="249" mass="28826">MKRFWFVFLLTSRVAMSQTPDSVKTTSIPPKSNFKFGIVSSISFSLAAVSTPHLRSYFRANEIKPAPFFGQFAHWNGGFRYKRLKFISQAGRGLDISFMEGRKDDKRVAQQDHADYTGFMLGYDVLNARNRRLYLNVGTGAITYKYSVYRRTPQIVDWQDLTQYSQPGAIPSLTLTNQYLDVNLELTQREKRKRSAEYMLRVGYRRGLRPQAWESDAFLLQGAPTDRISQFYLQIGYNFSLNFDRVADL</sequence>
<dbReference type="RefSeq" id="WP_187318057.1">
    <property type="nucleotide sequence ID" value="NZ_JACSCY010000002.1"/>
</dbReference>
<keyword evidence="3" id="KW-1185">Reference proteome</keyword>
<evidence type="ECO:0000256" key="1">
    <source>
        <dbReference type="SAM" id="SignalP"/>
    </source>
</evidence>
<name>A0ABR7MF81_9BACT</name>
<feature type="signal peptide" evidence="1">
    <location>
        <begin position="1"/>
        <end position="17"/>
    </location>
</feature>
<accession>A0ABR7MF81</accession>
<gene>
    <name evidence="2" type="ORF">H8B15_02325</name>
</gene>
<reference evidence="2 3" key="1">
    <citation type="submission" date="2020-08" db="EMBL/GenBank/DDBJ databases">
        <title>Hymenobacter sp.</title>
        <authorList>
            <person name="Kim M.K."/>
        </authorList>
    </citation>
    <scope>NUCLEOTIDE SEQUENCE [LARGE SCALE GENOMIC DNA]</scope>
    <source>
        <strain evidence="2 3">BT507</strain>
    </source>
</reference>
<proteinExistence type="predicted"/>
<organism evidence="2 3">
    <name type="scientific">Hymenobacter citatus</name>
    <dbReference type="NCBI Taxonomy" id="2763506"/>
    <lineage>
        <taxon>Bacteria</taxon>
        <taxon>Pseudomonadati</taxon>
        <taxon>Bacteroidota</taxon>
        <taxon>Cytophagia</taxon>
        <taxon>Cytophagales</taxon>
        <taxon>Hymenobacteraceae</taxon>
        <taxon>Hymenobacter</taxon>
    </lineage>
</organism>
<dbReference type="EMBL" id="JACSCY010000002">
    <property type="protein sequence ID" value="MBC6609740.1"/>
    <property type="molecule type" value="Genomic_DNA"/>
</dbReference>
<evidence type="ECO:0008006" key="4">
    <source>
        <dbReference type="Google" id="ProtNLM"/>
    </source>
</evidence>